<name>A0A9P5WZC3_9AGAR</name>
<dbReference type="AlphaFoldDB" id="A0A9P5WZC3"/>
<proteinExistence type="predicted"/>
<dbReference type="CDD" id="cd09917">
    <property type="entry name" value="F-box_SF"/>
    <property type="match status" value="1"/>
</dbReference>
<evidence type="ECO:0000313" key="2">
    <source>
        <dbReference type="EMBL" id="KAF9441933.1"/>
    </source>
</evidence>
<feature type="domain" description="F-box" evidence="1">
    <location>
        <begin position="88"/>
        <end position="137"/>
    </location>
</feature>
<dbReference type="EMBL" id="MU151742">
    <property type="protein sequence ID" value="KAF9441933.1"/>
    <property type="molecule type" value="Genomic_DNA"/>
</dbReference>
<dbReference type="OrthoDB" id="2745718at2759"/>
<comment type="caution">
    <text evidence="2">The sequence shown here is derived from an EMBL/GenBank/DDBJ whole genome shotgun (WGS) entry which is preliminary data.</text>
</comment>
<dbReference type="SMART" id="SM00256">
    <property type="entry name" value="FBOX"/>
    <property type="match status" value="1"/>
</dbReference>
<sequence length="509" mass="57373">MTMVPQWLKFKILQATPPPTQFHSLPQDELPNSPVVGIPPGEMAAFVVTLSPEEQEAFEVELAQQQEALLLRFHSQKLSVMTIRKPVGLTFLNLPPEILRHILFHLPFTSIAICQWVNRHLHVLISQSTDLQYYVHLGISGLVDNPCNDLAVSERLSLLLVREHHWDKLNFNFHKVVDLTFLIKSATAGLSAGVFGGTVSEKSHYMRIPSAATEEVKWREVHVEQKIVSHLPGFHEPDLHILITAQPQTVYTDTAKPSTDSRERNRPEDQVLIYEWKTGELKLDLVMHQSLSTPIRRMLLLLSFISTDEPLEPVLYDEWGPPVCQWFNGNEVESMETVFGQKYIIPPLPARTEGVPLTLLDFNPIDVVKVLAAENHLQATASDEGDCAQVEEDYCAEGALLGYYESEYKGRGKQVALQLHEASGLRPNSLSDTIETYDLSDKPRPQPKAVTLTMDPLDDPEGCFEHTVYLSLLYTVHSSQGKYSFDALLLDEENILGIQVCDHFLTQAC</sequence>
<keyword evidence="3" id="KW-1185">Reference proteome</keyword>
<dbReference type="SUPFAM" id="SSF81383">
    <property type="entry name" value="F-box domain"/>
    <property type="match status" value="1"/>
</dbReference>
<evidence type="ECO:0000313" key="3">
    <source>
        <dbReference type="Proteomes" id="UP000807342"/>
    </source>
</evidence>
<dbReference type="Proteomes" id="UP000807342">
    <property type="component" value="Unassembled WGS sequence"/>
</dbReference>
<dbReference type="InterPro" id="IPR036047">
    <property type="entry name" value="F-box-like_dom_sf"/>
</dbReference>
<dbReference type="PROSITE" id="PS50181">
    <property type="entry name" value="FBOX"/>
    <property type="match status" value="1"/>
</dbReference>
<protein>
    <recommendedName>
        <fullName evidence="1">F-box domain-containing protein</fullName>
    </recommendedName>
</protein>
<organism evidence="2 3">
    <name type="scientific">Macrolepiota fuliginosa MF-IS2</name>
    <dbReference type="NCBI Taxonomy" id="1400762"/>
    <lineage>
        <taxon>Eukaryota</taxon>
        <taxon>Fungi</taxon>
        <taxon>Dikarya</taxon>
        <taxon>Basidiomycota</taxon>
        <taxon>Agaricomycotina</taxon>
        <taxon>Agaricomycetes</taxon>
        <taxon>Agaricomycetidae</taxon>
        <taxon>Agaricales</taxon>
        <taxon>Agaricineae</taxon>
        <taxon>Agaricaceae</taxon>
        <taxon>Macrolepiota</taxon>
    </lineage>
</organism>
<accession>A0A9P5WZC3</accession>
<reference evidence="2" key="1">
    <citation type="submission" date="2020-11" db="EMBL/GenBank/DDBJ databases">
        <authorList>
            <consortium name="DOE Joint Genome Institute"/>
            <person name="Ahrendt S."/>
            <person name="Riley R."/>
            <person name="Andreopoulos W."/>
            <person name="Labutti K."/>
            <person name="Pangilinan J."/>
            <person name="Ruiz-Duenas F.J."/>
            <person name="Barrasa J.M."/>
            <person name="Sanchez-Garcia M."/>
            <person name="Camarero S."/>
            <person name="Miyauchi S."/>
            <person name="Serrano A."/>
            <person name="Linde D."/>
            <person name="Babiker R."/>
            <person name="Drula E."/>
            <person name="Ayuso-Fernandez I."/>
            <person name="Pacheco R."/>
            <person name="Padilla G."/>
            <person name="Ferreira P."/>
            <person name="Barriuso J."/>
            <person name="Kellner H."/>
            <person name="Castanera R."/>
            <person name="Alfaro M."/>
            <person name="Ramirez L."/>
            <person name="Pisabarro A.G."/>
            <person name="Kuo A."/>
            <person name="Tritt A."/>
            <person name="Lipzen A."/>
            <person name="He G."/>
            <person name="Yan M."/>
            <person name="Ng V."/>
            <person name="Cullen D."/>
            <person name="Martin F."/>
            <person name="Rosso M.-N."/>
            <person name="Henrissat B."/>
            <person name="Hibbett D."/>
            <person name="Martinez A.T."/>
            <person name="Grigoriev I.V."/>
        </authorList>
    </citation>
    <scope>NUCLEOTIDE SEQUENCE</scope>
    <source>
        <strain evidence="2">MF-IS2</strain>
    </source>
</reference>
<dbReference type="Pfam" id="PF00646">
    <property type="entry name" value="F-box"/>
    <property type="match status" value="1"/>
</dbReference>
<dbReference type="InterPro" id="IPR001810">
    <property type="entry name" value="F-box_dom"/>
</dbReference>
<gene>
    <name evidence="2" type="ORF">P691DRAFT_850183</name>
</gene>
<evidence type="ECO:0000259" key="1">
    <source>
        <dbReference type="PROSITE" id="PS50181"/>
    </source>
</evidence>